<sequence length="161" mass="17281">MLASVYHILYMFIPTTIHPMVVHFTIAILYLAVLADLIAFFSKSEFYERAGFIMLGLGVLATIAAGVAGSLSENADKLTPQTAALIHTHASFGELTGIVFLAAWVVRLMTRYKRSGRVFGPSLILSLIGLALLTYVGHLGGDLVYNHGVGVNAVGLGRIHP</sequence>
<feature type="transmembrane region" description="Helical" evidence="1">
    <location>
        <begin position="20"/>
        <end position="40"/>
    </location>
</feature>
<dbReference type="AlphaFoldDB" id="A0A101XRA5"/>
<feature type="transmembrane region" description="Helical" evidence="1">
    <location>
        <begin position="52"/>
        <end position="72"/>
    </location>
</feature>
<keyword evidence="1" id="KW-1133">Transmembrane helix</keyword>
<feature type="transmembrane region" description="Helical" evidence="1">
    <location>
        <begin position="84"/>
        <end position="106"/>
    </location>
</feature>
<accession>A0A101XRA5</accession>
<dbReference type="Proteomes" id="UP000053557">
    <property type="component" value="Unassembled WGS sequence"/>
</dbReference>
<feature type="transmembrane region" description="Helical" evidence="1">
    <location>
        <begin position="118"/>
        <end position="137"/>
    </location>
</feature>
<keyword evidence="4" id="KW-1185">Reference proteome</keyword>
<protein>
    <recommendedName>
        <fullName evidence="2">DUF2231 domain-containing protein</fullName>
    </recommendedName>
</protein>
<dbReference type="RefSeq" id="WP_067715127.1">
    <property type="nucleotide sequence ID" value="NZ_LPVJ01000029.1"/>
</dbReference>
<evidence type="ECO:0000259" key="2">
    <source>
        <dbReference type="Pfam" id="PF09990"/>
    </source>
</evidence>
<keyword evidence="1" id="KW-0472">Membrane</keyword>
<dbReference type="Pfam" id="PF09990">
    <property type="entry name" value="DUF2231"/>
    <property type="match status" value="1"/>
</dbReference>
<evidence type="ECO:0000313" key="4">
    <source>
        <dbReference type="Proteomes" id="UP000053557"/>
    </source>
</evidence>
<organism evidence="3 4">
    <name type="scientific">Ferroacidibacillus organovorans</name>
    <dbReference type="NCBI Taxonomy" id="1765683"/>
    <lineage>
        <taxon>Bacteria</taxon>
        <taxon>Bacillati</taxon>
        <taxon>Bacillota</taxon>
        <taxon>Bacilli</taxon>
        <taxon>Bacillales</taxon>
        <taxon>Alicyclobacillaceae</taxon>
        <taxon>Ferroacidibacillus</taxon>
    </lineage>
</organism>
<keyword evidence="1" id="KW-0812">Transmembrane</keyword>
<feature type="domain" description="DUF2231" evidence="2">
    <location>
        <begin position="15"/>
        <end position="152"/>
    </location>
</feature>
<evidence type="ECO:0000313" key="3">
    <source>
        <dbReference type="EMBL" id="KUO96085.1"/>
    </source>
</evidence>
<dbReference type="InterPro" id="IPR019251">
    <property type="entry name" value="DUF2231_TM"/>
</dbReference>
<name>A0A101XRA5_9BACL</name>
<dbReference type="OrthoDB" id="9792840at2"/>
<proteinExistence type="predicted"/>
<reference evidence="3 4" key="1">
    <citation type="submission" date="2015-12" db="EMBL/GenBank/DDBJ databases">
        <title>Draft genome sequence of Acidibacillus ferrooxidans ITV001, isolated from a chalcopyrite acid mine drainage site in Brazil.</title>
        <authorList>
            <person name="Dall'Agnol H."/>
            <person name="Nancucheo I."/>
            <person name="Johnson B."/>
            <person name="Oliveira R."/>
            <person name="Leite L."/>
            <person name="Pylro V."/>
            <person name="Nunes G.L."/>
            <person name="Tzotzos G."/>
            <person name="Fernandes G.R."/>
            <person name="Dutra J."/>
            <person name="Orellana S.C."/>
            <person name="Oliveira G."/>
        </authorList>
    </citation>
    <scope>NUCLEOTIDE SEQUENCE [LARGE SCALE GENOMIC DNA]</scope>
    <source>
        <strain evidence="4">ITV01</strain>
    </source>
</reference>
<gene>
    <name evidence="3" type="ORF">ATW55_01580</name>
</gene>
<evidence type="ECO:0000256" key="1">
    <source>
        <dbReference type="SAM" id="Phobius"/>
    </source>
</evidence>
<dbReference type="EMBL" id="LPVJ01000029">
    <property type="protein sequence ID" value="KUO96085.1"/>
    <property type="molecule type" value="Genomic_DNA"/>
</dbReference>
<comment type="caution">
    <text evidence="3">The sequence shown here is derived from an EMBL/GenBank/DDBJ whole genome shotgun (WGS) entry which is preliminary data.</text>
</comment>